<dbReference type="AlphaFoldDB" id="A0A0R3SKB4"/>
<keyword evidence="1" id="KW-0479">Metal-binding</keyword>
<proteinExistence type="predicted"/>
<keyword evidence="4" id="KW-0862">Zinc</keyword>
<evidence type="ECO:0000256" key="2">
    <source>
        <dbReference type="ARBA" id="ARBA00022737"/>
    </source>
</evidence>
<dbReference type="InterPro" id="IPR013087">
    <property type="entry name" value="Znf_C2H2_type"/>
</dbReference>
<dbReference type="EMBL" id="UYSG01002715">
    <property type="protein sequence ID" value="VDL57695.1"/>
    <property type="molecule type" value="Genomic_DNA"/>
</dbReference>
<protein>
    <submittedName>
        <fullName evidence="9">C2H2-type domain-containing protein</fullName>
    </submittedName>
</protein>
<dbReference type="WBParaSite" id="HDID_0000537901-mRNA-1">
    <property type="protein sequence ID" value="HDID_0000537901-mRNA-1"/>
    <property type="gene ID" value="HDID_0000537901"/>
</dbReference>
<dbReference type="InterPro" id="IPR036236">
    <property type="entry name" value="Znf_C2H2_sf"/>
</dbReference>
<dbReference type="InterPro" id="IPR008598">
    <property type="entry name" value="Di19_Zn-bd"/>
</dbReference>
<evidence type="ECO:0000259" key="6">
    <source>
        <dbReference type="PROSITE" id="PS50157"/>
    </source>
</evidence>
<accession>A0A0R3SKB4</accession>
<dbReference type="OrthoDB" id="654211at2759"/>
<evidence type="ECO:0000256" key="1">
    <source>
        <dbReference type="ARBA" id="ARBA00022723"/>
    </source>
</evidence>
<keyword evidence="2" id="KW-0677">Repeat</keyword>
<dbReference type="PANTHER" id="PTHR24409:SF295">
    <property type="entry name" value="AZ2-RELATED"/>
    <property type="match status" value="1"/>
</dbReference>
<dbReference type="PROSITE" id="PS50157">
    <property type="entry name" value="ZINC_FINGER_C2H2_2"/>
    <property type="match status" value="2"/>
</dbReference>
<dbReference type="SUPFAM" id="SSF57667">
    <property type="entry name" value="beta-beta-alpha zinc fingers"/>
    <property type="match status" value="2"/>
</dbReference>
<evidence type="ECO:0000256" key="5">
    <source>
        <dbReference type="PROSITE-ProRule" id="PRU00042"/>
    </source>
</evidence>
<evidence type="ECO:0000256" key="4">
    <source>
        <dbReference type="ARBA" id="ARBA00022833"/>
    </source>
</evidence>
<evidence type="ECO:0000256" key="3">
    <source>
        <dbReference type="ARBA" id="ARBA00022771"/>
    </source>
</evidence>
<name>A0A0R3SKB4_HYMDI</name>
<keyword evidence="3 5" id="KW-0863">Zinc-finger</keyword>
<dbReference type="GO" id="GO:0000981">
    <property type="term" value="F:DNA-binding transcription factor activity, RNA polymerase II-specific"/>
    <property type="evidence" value="ECO:0007669"/>
    <property type="project" value="TreeGrafter"/>
</dbReference>
<evidence type="ECO:0000313" key="9">
    <source>
        <dbReference type="WBParaSite" id="HDID_0000537901-mRNA-1"/>
    </source>
</evidence>
<reference evidence="7 8" key="2">
    <citation type="submission" date="2018-11" db="EMBL/GenBank/DDBJ databases">
        <authorList>
            <consortium name="Pathogen Informatics"/>
        </authorList>
    </citation>
    <scope>NUCLEOTIDE SEQUENCE [LARGE SCALE GENOMIC DNA]</scope>
</reference>
<sequence length="446" mass="50409">MEAMAVDEMEMVSLNLNINTVQKFYAFKKKFAQREWTDDIFMQKLLENYLESHSDSESKEALKTVCPECQFNAENMTSLFEHFDTIHSLEATFTCNCGLTFSRLPAYLRHYLDCPLASMDSNMNTISKQSSPATPTKMSEEFFKRSDSPATMVAENNESTSPEASLQESVTHYSYYKHPPVIPIKGPSDDRPFGCPKCPKGFKSKSLLEQHMHLHYPPRYKCRWCFKVYRWPPVYYHHMRTCKKMPRAESEPENSTIVSNTIPPVNDSAVLDLSQPTKPAQLVTLKEDPLIKSTPPPPTPSLPLLSSPTMDFICPCGTKCSDVQSYFTHAAKCLQLIPPLSSNKIERSLLESTSESLESGLGPVSGMKRFTCNYCAKDFTSKLSLKQHIDGKHRAEGKYVCKICGKRYRWGASFYYHRRTCSLANGVSLPSTGVLSHLPHISQPSA</sequence>
<dbReference type="Pfam" id="PF05605">
    <property type="entry name" value="zf-Di19"/>
    <property type="match status" value="1"/>
</dbReference>
<evidence type="ECO:0000313" key="8">
    <source>
        <dbReference type="Proteomes" id="UP000274504"/>
    </source>
</evidence>
<dbReference type="SMART" id="SM00355">
    <property type="entry name" value="ZnF_C2H2"/>
    <property type="match status" value="5"/>
</dbReference>
<gene>
    <name evidence="7" type="ORF">HDID_LOCUS5377</name>
</gene>
<dbReference type="Proteomes" id="UP000274504">
    <property type="component" value="Unassembled WGS sequence"/>
</dbReference>
<dbReference type="Pfam" id="PF00096">
    <property type="entry name" value="zf-C2H2"/>
    <property type="match status" value="1"/>
</dbReference>
<dbReference type="PROSITE" id="PS00028">
    <property type="entry name" value="ZINC_FINGER_C2H2_1"/>
    <property type="match status" value="2"/>
</dbReference>
<dbReference type="PANTHER" id="PTHR24409">
    <property type="entry name" value="ZINC FINGER PROTEIN 142"/>
    <property type="match status" value="1"/>
</dbReference>
<dbReference type="GO" id="GO:0005634">
    <property type="term" value="C:nucleus"/>
    <property type="evidence" value="ECO:0007669"/>
    <property type="project" value="TreeGrafter"/>
</dbReference>
<dbReference type="STRING" id="6216.A0A0R3SKB4"/>
<feature type="domain" description="C2H2-type" evidence="6">
    <location>
        <begin position="193"/>
        <end position="220"/>
    </location>
</feature>
<reference evidence="9" key="1">
    <citation type="submission" date="2017-02" db="UniProtKB">
        <authorList>
            <consortium name="WormBaseParasite"/>
        </authorList>
    </citation>
    <scope>IDENTIFICATION</scope>
</reference>
<feature type="domain" description="C2H2-type" evidence="6">
    <location>
        <begin position="370"/>
        <end position="398"/>
    </location>
</feature>
<dbReference type="GO" id="GO:0000977">
    <property type="term" value="F:RNA polymerase II transcription regulatory region sequence-specific DNA binding"/>
    <property type="evidence" value="ECO:0007669"/>
    <property type="project" value="TreeGrafter"/>
</dbReference>
<dbReference type="Gene3D" id="3.30.160.60">
    <property type="entry name" value="Classic Zinc Finger"/>
    <property type="match status" value="2"/>
</dbReference>
<dbReference type="GO" id="GO:0008270">
    <property type="term" value="F:zinc ion binding"/>
    <property type="evidence" value="ECO:0007669"/>
    <property type="project" value="UniProtKB-KW"/>
</dbReference>
<evidence type="ECO:0000313" key="7">
    <source>
        <dbReference type="EMBL" id="VDL57695.1"/>
    </source>
</evidence>
<organism evidence="9">
    <name type="scientific">Hymenolepis diminuta</name>
    <name type="common">Rat tapeworm</name>
    <dbReference type="NCBI Taxonomy" id="6216"/>
    <lineage>
        <taxon>Eukaryota</taxon>
        <taxon>Metazoa</taxon>
        <taxon>Spiralia</taxon>
        <taxon>Lophotrochozoa</taxon>
        <taxon>Platyhelminthes</taxon>
        <taxon>Cestoda</taxon>
        <taxon>Eucestoda</taxon>
        <taxon>Cyclophyllidea</taxon>
        <taxon>Hymenolepididae</taxon>
        <taxon>Hymenolepis</taxon>
    </lineage>
</organism>